<accession>A0ABQ3R2G4</accession>
<comment type="caution">
    <text evidence="1">The sequence shown here is derived from an EMBL/GenBank/DDBJ whole genome shotgun (WGS) entry which is preliminary data.</text>
</comment>
<evidence type="ECO:0000313" key="1">
    <source>
        <dbReference type="EMBL" id="GHI43708.1"/>
    </source>
</evidence>
<dbReference type="RefSeq" id="WP_189967529.1">
    <property type="nucleotide sequence ID" value="NZ_BMUA01000019.1"/>
</dbReference>
<keyword evidence="2" id="KW-1185">Reference proteome</keyword>
<dbReference type="Proteomes" id="UP001050808">
    <property type="component" value="Unassembled WGS sequence"/>
</dbReference>
<dbReference type="EMBL" id="BNDY01000021">
    <property type="protein sequence ID" value="GHI43708.1"/>
    <property type="molecule type" value="Genomic_DNA"/>
</dbReference>
<protein>
    <submittedName>
        <fullName evidence="1">Uncharacterized protein</fullName>
    </submittedName>
</protein>
<reference evidence="1" key="1">
    <citation type="submission" date="2024-05" db="EMBL/GenBank/DDBJ databases">
        <title>Whole genome shotgun sequence of Streptomyces violascens NBRC 12920.</title>
        <authorList>
            <person name="Komaki H."/>
            <person name="Tamura T."/>
        </authorList>
    </citation>
    <scope>NUCLEOTIDE SEQUENCE</scope>
    <source>
        <strain evidence="1">NBRC 12920</strain>
    </source>
</reference>
<name>A0ABQ3R2G4_9ACTN</name>
<gene>
    <name evidence="1" type="ORF">Sviol_81160</name>
</gene>
<organism evidence="1 2">
    <name type="scientific">Streptomyces violascens</name>
    <dbReference type="NCBI Taxonomy" id="67381"/>
    <lineage>
        <taxon>Bacteria</taxon>
        <taxon>Bacillati</taxon>
        <taxon>Actinomycetota</taxon>
        <taxon>Actinomycetes</taxon>
        <taxon>Kitasatosporales</taxon>
        <taxon>Streptomycetaceae</taxon>
        <taxon>Streptomyces</taxon>
    </lineage>
</organism>
<proteinExistence type="predicted"/>
<evidence type="ECO:0000313" key="2">
    <source>
        <dbReference type="Proteomes" id="UP001050808"/>
    </source>
</evidence>
<sequence>MAIPQLPSVPPESCPLCDGKLESVTLQTGAALLSARFFRPDKMFASKSYLTSVACVDCGHVLAFLENRGILAPGK</sequence>